<proteinExistence type="predicted"/>
<evidence type="ECO:0000313" key="2">
    <source>
        <dbReference type="Proteomes" id="UP000006352"/>
    </source>
</evidence>
<reference evidence="1 2" key="1">
    <citation type="journal article" date="2012" name="Appl. Environ. Microbiol.">
        <title>Short-read sequencing for genomic analysis of the brown rot fungus Fibroporia radiculosa.</title>
        <authorList>
            <person name="Tang J.D."/>
            <person name="Perkins A.D."/>
            <person name="Sonstegard T.S."/>
            <person name="Schroeder S.G."/>
            <person name="Burgess S.C."/>
            <person name="Diehl S.V."/>
        </authorList>
    </citation>
    <scope>NUCLEOTIDE SEQUENCE [LARGE SCALE GENOMIC DNA]</scope>
    <source>
        <strain evidence="1 2">TFFH 294</strain>
    </source>
</reference>
<dbReference type="InParanoid" id="J4GWH4"/>
<dbReference type="AlphaFoldDB" id="J4GWH4"/>
<dbReference type="RefSeq" id="XP_012185308.1">
    <property type="nucleotide sequence ID" value="XM_012329918.1"/>
</dbReference>
<dbReference type="HOGENOM" id="CLU_1896235_0_0_1"/>
<gene>
    <name evidence="1" type="ORF">FIBRA_08269</name>
</gene>
<name>J4GWH4_9APHY</name>
<accession>J4GWH4</accession>
<protein>
    <submittedName>
        <fullName evidence="1">Uncharacterized protein</fullName>
    </submittedName>
</protein>
<dbReference type="Proteomes" id="UP000006352">
    <property type="component" value="Unassembled WGS sequence"/>
</dbReference>
<keyword evidence="2" id="KW-1185">Reference proteome</keyword>
<sequence>MVRPRLIPSAAELRAPERTSARAQRATSAVSCVLQNAPAHAHSEHLVFRPSFARTGPAGGDVRILAIRAWMSFPSILLLDDARRHWTKAGRLLRGVAGECLNLVPRAKCESERAGYIDERCMWAPPALKYRFWY</sequence>
<organism evidence="1 2">
    <name type="scientific">Fibroporia radiculosa</name>
    <dbReference type="NCBI Taxonomy" id="599839"/>
    <lineage>
        <taxon>Eukaryota</taxon>
        <taxon>Fungi</taxon>
        <taxon>Dikarya</taxon>
        <taxon>Basidiomycota</taxon>
        <taxon>Agaricomycotina</taxon>
        <taxon>Agaricomycetes</taxon>
        <taxon>Polyporales</taxon>
        <taxon>Fibroporiaceae</taxon>
        <taxon>Fibroporia</taxon>
    </lineage>
</organism>
<dbReference type="GeneID" id="24100936"/>
<evidence type="ECO:0000313" key="1">
    <source>
        <dbReference type="EMBL" id="CCM06025.1"/>
    </source>
</evidence>
<dbReference type="EMBL" id="HE797220">
    <property type="protein sequence ID" value="CCM06025.1"/>
    <property type="molecule type" value="Genomic_DNA"/>
</dbReference>